<feature type="region of interest" description="Disordered" evidence="1">
    <location>
        <begin position="137"/>
        <end position="177"/>
    </location>
</feature>
<dbReference type="EMBL" id="CP001329">
    <property type="protein sequence ID" value="ACO65390.1"/>
    <property type="molecule type" value="Genomic_DNA"/>
</dbReference>
<dbReference type="AlphaFoldDB" id="C1ED73"/>
<dbReference type="InParanoid" id="C1ED73"/>
<keyword evidence="3" id="KW-1185">Reference proteome</keyword>
<organism evidence="2 3">
    <name type="scientific">Micromonas commoda (strain RCC299 / NOUM17 / CCMP2709)</name>
    <name type="common">Picoplanktonic green alga</name>
    <dbReference type="NCBI Taxonomy" id="296587"/>
    <lineage>
        <taxon>Eukaryota</taxon>
        <taxon>Viridiplantae</taxon>
        <taxon>Chlorophyta</taxon>
        <taxon>Mamiellophyceae</taxon>
        <taxon>Mamiellales</taxon>
        <taxon>Mamiellaceae</taxon>
        <taxon>Micromonas</taxon>
    </lineage>
</organism>
<gene>
    <name evidence="2" type="ORF">MICPUN_61029</name>
</gene>
<dbReference type="KEGG" id="mis:MICPUN_61029"/>
<sequence length="348" mass="34280">MAAIIGQSAFVRVAPKAVAKAQRVNTKRAVVCSAVNDERDASKAAAVAAAAAVALSTASPALAISARLEGTETARLIEEAQVSKKKPAAAPAKAAVKTAPVPKTAAPGAQYPKPGNAKAENADLRLPEVKLAVPEPTKAAKPAPVTKATVKAPKPAVGKPSAPVIPKKATAPKPAAVKPAAPEKAVVKTAPVPKTSAPRIDAKQAKANLAELKVEAPTATKGGKGMQLAKEAPKTRLEKYAAAGGIGGAGLAGLLGAGKAAGKAAAAKGAAGKAAAAATQADALEAAAVLVAGGAVGQTGTSIITKNSRIRKIRITPKGELPLPLQTAAALAVPASFLFTLVTILASL</sequence>
<dbReference type="GeneID" id="8245997"/>
<dbReference type="Proteomes" id="UP000002009">
    <property type="component" value="Chromosome 9"/>
</dbReference>
<accession>C1ED73</accession>
<evidence type="ECO:0000313" key="3">
    <source>
        <dbReference type="Proteomes" id="UP000002009"/>
    </source>
</evidence>
<name>C1ED73_MICCC</name>
<feature type="region of interest" description="Disordered" evidence="1">
    <location>
        <begin position="94"/>
        <end position="117"/>
    </location>
</feature>
<dbReference type="RefSeq" id="XP_002504132.1">
    <property type="nucleotide sequence ID" value="XM_002504086.1"/>
</dbReference>
<feature type="compositionally biased region" description="Low complexity" evidence="1">
    <location>
        <begin position="94"/>
        <end position="107"/>
    </location>
</feature>
<dbReference type="OrthoDB" id="10679673at2759"/>
<reference evidence="2 3" key="1">
    <citation type="journal article" date="2009" name="Science">
        <title>Green evolution and dynamic adaptations revealed by genomes of the marine picoeukaryotes Micromonas.</title>
        <authorList>
            <person name="Worden A.Z."/>
            <person name="Lee J.H."/>
            <person name="Mock T."/>
            <person name="Rouze P."/>
            <person name="Simmons M.P."/>
            <person name="Aerts A.L."/>
            <person name="Allen A.E."/>
            <person name="Cuvelier M.L."/>
            <person name="Derelle E."/>
            <person name="Everett M.V."/>
            <person name="Foulon E."/>
            <person name="Grimwood J."/>
            <person name="Gundlach H."/>
            <person name="Henrissat B."/>
            <person name="Napoli C."/>
            <person name="McDonald S.M."/>
            <person name="Parker M.S."/>
            <person name="Rombauts S."/>
            <person name="Salamov A."/>
            <person name="Von Dassow P."/>
            <person name="Badger J.H."/>
            <person name="Coutinho P.M."/>
            <person name="Demir E."/>
            <person name="Dubchak I."/>
            <person name="Gentemann C."/>
            <person name="Eikrem W."/>
            <person name="Gready J.E."/>
            <person name="John U."/>
            <person name="Lanier W."/>
            <person name="Lindquist E.A."/>
            <person name="Lucas S."/>
            <person name="Mayer K.F."/>
            <person name="Moreau H."/>
            <person name="Not F."/>
            <person name="Otillar R."/>
            <person name="Panaud O."/>
            <person name="Pangilinan J."/>
            <person name="Paulsen I."/>
            <person name="Piegu B."/>
            <person name="Poliakov A."/>
            <person name="Robbens S."/>
            <person name="Schmutz J."/>
            <person name="Toulza E."/>
            <person name="Wyss T."/>
            <person name="Zelensky A."/>
            <person name="Zhou K."/>
            <person name="Armbrust E.V."/>
            <person name="Bhattacharya D."/>
            <person name="Goodenough U.W."/>
            <person name="Van de Peer Y."/>
            <person name="Grigoriev I.V."/>
        </authorList>
    </citation>
    <scope>NUCLEOTIDE SEQUENCE [LARGE SCALE GENOMIC DNA]</scope>
    <source>
        <strain evidence="3">RCC299 / NOUM17</strain>
    </source>
</reference>
<proteinExistence type="predicted"/>
<dbReference type="OMA" id="PRIDAKQ"/>
<evidence type="ECO:0000256" key="1">
    <source>
        <dbReference type="SAM" id="MobiDB-lite"/>
    </source>
</evidence>
<protein>
    <submittedName>
        <fullName evidence="2">Uncharacterized protein</fullName>
    </submittedName>
</protein>
<evidence type="ECO:0000313" key="2">
    <source>
        <dbReference type="EMBL" id="ACO65390.1"/>
    </source>
</evidence>